<keyword evidence="1" id="KW-0812">Transmembrane</keyword>
<protein>
    <submittedName>
        <fullName evidence="2">Uncharacterized protein</fullName>
    </submittedName>
</protein>
<evidence type="ECO:0000313" key="2">
    <source>
        <dbReference type="EMBL" id="KKL58007.1"/>
    </source>
</evidence>
<proteinExistence type="predicted"/>
<comment type="caution">
    <text evidence="2">The sequence shown here is derived from an EMBL/GenBank/DDBJ whole genome shotgun (WGS) entry which is preliminary data.</text>
</comment>
<organism evidence="2">
    <name type="scientific">marine sediment metagenome</name>
    <dbReference type="NCBI Taxonomy" id="412755"/>
    <lineage>
        <taxon>unclassified sequences</taxon>
        <taxon>metagenomes</taxon>
        <taxon>ecological metagenomes</taxon>
    </lineage>
</organism>
<name>A0A0F9G3U3_9ZZZZ</name>
<keyword evidence="1" id="KW-0472">Membrane</keyword>
<reference evidence="2" key="1">
    <citation type="journal article" date="2015" name="Nature">
        <title>Complex archaea that bridge the gap between prokaryotes and eukaryotes.</title>
        <authorList>
            <person name="Spang A."/>
            <person name="Saw J.H."/>
            <person name="Jorgensen S.L."/>
            <person name="Zaremba-Niedzwiedzka K."/>
            <person name="Martijn J."/>
            <person name="Lind A.E."/>
            <person name="van Eijk R."/>
            <person name="Schleper C."/>
            <person name="Guy L."/>
            <person name="Ettema T.J."/>
        </authorList>
    </citation>
    <scope>NUCLEOTIDE SEQUENCE</scope>
</reference>
<sequence length="328" mass="34877">MRKNESKTEINVGLIFIVLLCVIFWSSATAFIGPSLWRLIIPVIPGALSNTFDTATPLGSDAPSTLDDHHRLTKSAIQERLNDFNGNTDEGPIYWPLSGTQVSDTDAGQFRFAPLREMSDDPDQALTGYSSFADMGFLYTKVVATIAEGFFQDESLNVIQLTSGGKLGSATTNLLANTAIFSSTLDVTGNIDPTTYETTNGGFLDEDAMGTDSATAVASQQSVKAYVDASVVAFGTRTAPTITDGANVQVTTDGFLTITITQASGEPRVDIYSDSGATPSTLIARISCQNNTTDKVAAVTIPVKINEYYRADVAVGGVTFAGSWMPLE</sequence>
<evidence type="ECO:0000256" key="1">
    <source>
        <dbReference type="SAM" id="Phobius"/>
    </source>
</evidence>
<gene>
    <name evidence="2" type="ORF">LCGC14_2229710</name>
</gene>
<accession>A0A0F9G3U3</accession>
<dbReference type="AlphaFoldDB" id="A0A0F9G3U3"/>
<keyword evidence="1" id="KW-1133">Transmembrane helix</keyword>
<feature type="transmembrane region" description="Helical" evidence="1">
    <location>
        <begin position="12"/>
        <end position="37"/>
    </location>
</feature>
<dbReference type="EMBL" id="LAZR01029967">
    <property type="protein sequence ID" value="KKL58007.1"/>
    <property type="molecule type" value="Genomic_DNA"/>
</dbReference>